<feature type="compositionally biased region" description="Basic and acidic residues" evidence="1">
    <location>
        <begin position="79"/>
        <end position="94"/>
    </location>
</feature>
<keyword evidence="4" id="KW-1185">Reference proteome</keyword>
<dbReference type="InterPro" id="IPR003034">
    <property type="entry name" value="SAP_dom"/>
</dbReference>
<name>A0A6A4GUP1_9AGAR</name>
<evidence type="ECO:0000259" key="2">
    <source>
        <dbReference type="SMART" id="SM00513"/>
    </source>
</evidence>
<dbReference type="Proteomes" id="UP000799118">
    <property type="component" value="Unassembled WGS sequence"/>
</dbReference>
<feature type="domain" description="SAP" evidence="2">
    <location>
        <begin position="26"/>
        <end position="60"/>
    </location>
</feature>
<sequence>MATVLTIPADMKEEEFPFPGGDTFKLHKMSLNELKDLLWVHKQPLSGNKPTLLQRLVNFSGNPAAWNETVAGCQRPHKGPRDFTNKAQTGEEKKPKKKSQVIQRSKDIRTEQQKNEVIAWAAQFVANNPDIQTPRQPKEPNAIKVKPELDSRLANIEGQLQVLLSTVKGNPNGNVMSMPPPPTPLLELPTFPAYTKTSLPSFIPNIIFPPPLPLSLPALPFAISSPPPAFDLMVNESITKSMKMTTKPIPKPTKAATDPINKLTKVLVLGNGTRLEFHCLDVPDPLLLSFVKDIPKLGRVWEDTRPEFSPSECSLKIKGHAIALKHWPITYSYSHDQCWKGTKKTWDNWKIYPPSPISMLYFLRSFQWVAECYHQSTLENFWEEFRDDNGHKMTFMAISKTLQKLQTEADQCLVQQQREWLGSEFSQQFQYFIA</sequence>
<dbReference type="OrthoDB" id="3049189at2759"/>
<organism evidence="3 4">
    <name type="scientific">Gymnopus androsaceus JB14</name>
    <dbReference type="NCBI Taxonomy" id="1447944"/>
    <lineage>
        <taxon>Eukaryota</taxon>
        <taxon>Fungi</taxon>
        <taxon>Dikarya</taxon>
        <taxon>Basidiomycota</taxon>
        <taxon>Agaricomycotina</taxon>
        <taxon>Agaricomycetes</taxon>
        <taxon>Agaricomycetidae</taxon>
        <taxon>Agaricales</taxon>
        <taxon>Marasmiineae</taxon>
        <taxon>Omphalotaceae</taxon>
        <taxon>Gymnopus</taxon>
    </lineage>
</organism>
<proteinExistence type="predicted"/>
<protein>
    <recommendedName>
        <fullName evidence="2">SAP domain-containing protein</fullName>
    </recommendedName>
</protein>
<evidence type="ECO:0000256" key="1">
    <source>
        <dbReference type="SAM" id="MobiDB-lite"/>
    </source>
</evidence>
<reference evidence="3" key="1">
    <citation type="journal article" date="2019" name="Environ. Microbiol.">
        <title>Fungal ecological strategies reflected in gene transcription - a case study of two litter decomposers.</title>
        <authorList>
            <person name="Barbi F."/>
            <person name="Kohler A."/>
            <person name="Barry K."/>
            <person name="Baskaran P."/>
            <person name="Daum C."/>
            <person name="Fauchery L."/>
            <person name="Ihrmark K."/>
            <person name="Kuo A."/>
            <person name="LaButti K."/>
            <person name="Lipzen A."/>
            <person name="Morin E."/>
            <person name="Grigoriev I.V."/>
            <person name="Henrissat B."/>
            <person name="Lindahl B."/>
            <person name="Martin F."/>
        </authorList>
    </citation>
    <scope>NUCLEOTIDE SEQUENCE</scope>
    <source>
        <strain evidence="3">JB14</strain>
    </source>
</reference>
<dbReference type="AlphaFoldDB" id="A0A6A4GUP1"/>
<gene>
    <name evidence="3" type="ORF">BT96DRAFT_980670</name>
</gene>
<dbReference type="EMBL" id="ML769692">
    <property type="protein sequence ID" value="KAE9389539.1"/>
    <property type="molecule type" value="Genomic_DNA"/>
</dbReference>
<evidence type="ECO:0000313" key="4">
    <source>
        <dbReference type="Proteomes" id="UP000799118"/>
    </source>
</evidence>
<feature type="region of interest" description="Disordered" evidence="1">
    <location>
        <begin position="72"/>
        <end position="108"/>
    </location>
</feature>
<accession>A0A6A4GUP1</accession>
<evidence type="ECO:0000313" key="3">
    <source>
        <dbReference type="EMBL" id="KAE9389539.1"/>
    </source>
</evidence>
<dbReference type="SMART" id="SM00513">
    <property type="entry name" value="SAP"/>
    <property type="match status" value="1"/>
</dbReference>